<dbReference type="RefSeq" id="WP_256407092.1">
    <property type="nucleotide sequence ID" value="NZ_CP187154.1"/>
</dbReference>
<feature type="compositionally biased region" description="Acidic residues" evidence="1">
    <location>
        <begin position="414"/>
        <end position="448"/>
    </location>
</feature>
<dbReference type="Gene3D" id="3.40.50.410">
    <property type="entry name" value="von Willebrand factor, type A domain"/>
    <property type="match status" value="1"/>
</dbReference>
<dbReference type="PROSITE" id="PS00028">
    <property type="entry name" value="ZINC_FINGER_C2H2_1"/>
    <property type="match status" value="1"/>
</dbReference>
<accession>A0ABD6D2G9</accession>
<feature type="compositionally biased region" description="Acidic residues" evidence="1">
    <location>
        <begin position="381"/>
        <end position="396"/>
    </location>
</feature>
<feature type="compositionally biased region" description="Polar residues" evidence="1">
    <location>
        <begin position="728"/>
        <end position="738"/>
    </location>
</feature>
<dbReference type="Pfam" id="PF13519">
    <property type="entry name" value="VWA_2"/>
    <property type="match status" value="1"/>
</dbReference>
<feature type="compositionally biased region" description="Polar residues" evidence="1">
    <location>
        <begin position="869"/>
        <end position="880"/>
    </location>
</feature>
<organism evidence="3 4">
    <name type="scientific">Haloplanus ruber</name>
    <dbReference type="NCBI Taxonomy" id="869892"/>
    <lineage>
        <taxon>Archaea</taxon>
        <taxon>Methanobacteriati</taxon>
        <taxon>Methanobacteriota</taxon>
        <taxon>Stenosarchaea group</taxon>
        <taxon>Halobacteria</taxon>
        <taxon>Halobacteriales</taxon>
        <taxon>Haloferacaceae</taxon>
        <taxon>Haloplanus</taxon>
    </lineage>
</organism>
<dbReference type="InterPro" id="IPR002035">
    <property type="entry name" value="VWF_A"/>
</dbReference>
<dbReference type="Proteomes" id="UP001597075">
    <property type="component" value="Unassembled WGS sequence"/>
</dbReference>
<dbReference type="SUPFAM" id="SSF53300">
    <property type="entry name" value="vWA-like"/>
    <property type="match status" value="1"/>
</dbReference>
<dbReference type="SMART" id="SM00327">
    <property type="entry name" value="VWA"/>
    <property type="match status" value="1"/>
</dbReference>
<feature type="compositionally biased region" description="Low complexity" evidence="1">
    <location>
        <begin position="578"/>
        <end position="602"/>
    </location>
</feature>
<sequence>MSHQARTAPGHDSDLTPPEAAQVRTSRDRATSIKQYIEGLLPSDLAAEVDVVITENVATAAVMPATEDALLDGDETDFDRQQAQNLINRVDGDYLVLVTGREADTDSICLSDQLTADAAHQFGLAFHETLHVLKTSFGAVQSLVETEVEAQYHEFVHELINIVEDGAIENEAQTGDDFTERAGNRLTLIRQMHSQTVADLPSEAREFTFGEAVMKALHDRIIFDTGVTDALLDESDPRVTFASASGREAFQEVHEEVEALRDDVLAMRSDHSDRLYEDDRKASIQRAKRAIAFWQDVLKPLYEDGESQQQGGQQQGDQQEGSQQQAGQQGQSQSQQSQQGQSPPDSSPDTPEQANESGSAPESGETPDSPTDTPDQQSDTAEGEDTFDCPECEDSFDSDHGRSVHYGKQHGDTDELDEQLDDEDRSSETADGDAGDIDPEELSLDTDSIDSPLQGVQSHPSLADEPDPDDVDTQPQPAPEHSPSSTDDTAEQNDTDDSGADGGPSEADSIPSEAGDDDRSDGNTDTPTEDSGDHEGESEGGPESTPDSHGLGDESAAQDAGDQPADSADQPTSGQDGQPDSEAADSADQPADSADSPTGDQDGQSDSEADGSAGDSDVATTDSSANTTDLASHTDQSSADDTGQQATFGDFGGSDDDAQSSASGMDSADETAATSDDATRTDDSQGETAAESDGSPDTAETSSADTDPAGGTENAETNSTQDDDSPESAPTNTDTGPSTPMGADSAGDQSTDPDAGEQPDDDPITTADDTDSQRDSTPDTEPTDDAPTESPAGPAHDDADLSPEDFASDRNRAKRTADRSTVDEQGLAEDLQTLEDALGEEQETTPDGTQQGNGAGPGSVDELTILPDSASNEQSDSWGSVQRAADTVADTLAKELRLDQQTATRGGLSSGTTVNTKTAYRLGHNDPRTFSESLPGDEKEYFVVIVLDRSGSMSRDYGASTGKIDIATSAVARFAVACENLDIDVAVIDFYDDEARYVKPPSVETEYAQEAILATDTGGRTPLADALSLARTVADADRKESLIISITDDKPDDVDAVEAQTKASYSPICSLTIATDCHPGDPPEQAEKLERAYNQTTTVFEPSKLDSRIDELASLLGAH</sequence>
<feature type="compositionally biased region" description="Acidic residues" evidence="1">
    <location>
        <begin position="754"/>
        <end position="763"/>
    </location>
</feature>
<name>A0ABD6D2G9_9EURY</name>
<feature type="domain" description="VWFA" evidence="2">
    <location>
        <begin position="942"/>
        <end position="1116"/>
    </location>
</feature>
<evidence type="ECO:0000256" key="1">
    <source>
        <dbReference type="SAM" id="MobiDB-lite"/>
    </source>
</evidence>
<reference evidence="3 4" key="1">
    <citation type="journal article" date="2019" name="Int. J. Syst. Evol. Microbiol.">
        <title>The Global Catalogue of Microorganisms (GCM) 10K type strain sequencing project: providing services to taxonomists for standard genome sequencing and annotation.</title>
        <authorList>
            <consortium name="The Broad Institute Genomics Platform"/>
            <consortium name="The Broad Institute Genome Sequencing Center for Infectious Disease"/>
            <person name="Wu L."/>
            <person name="Ma J."/>
        </authorList>
    </citation>
    <scope>NUCLEOTIDE SEQUENCE [LARGE SCALE GENOMIC DNA]</scope>
    <source>
        <strain evidence="3 4">CGMCC 1.10594</strain>
    </source>
</reference>
<protein>
    <submittedName>
        <fullName evidence="3">VWA domain-containing protein</fullName>
    </submittedName>
</protein>
<feature type="region of interest" description="Disordered" evidence="1">
    <location>
        <begin position="1"/>
        <end position="28"/>
    </location>
</feature>
<proteinExistence type="predicted"/>
<dbReference type="InterPro" id="IPR013087">
    <property type="entry name" value="Znf_C2H2_type"/>
</dbReference>
<feature type="compositionally biased region" description="Low complexity" evidence="1">
    <location>
        <begin position="659"/>
        <end position="676"/>
    </location>
</feature>
<evidence type="ECO:0000313" key="4">
    <source>
        <dbReference type="Proteomes" id="UP001597075"/>
    </source>
</evidence>
<feature type="compositionally biased region" description="Polar residues" evidence="1">
    <location>
        <begin position="618"/>
        <end position="647"/>
    </location>
</feature>
<dbReference type="InterPro" id="IPR036465">
    <property type="entry name" value="vWFA_dom_sf"/>
</dbReference>
<evidence type="ECO:0000259" key="2">
    <source>
        <dbReference type="PROSITE" id="PS50234"/>
    </source>
</evidence>
<keyword evidence="4" id="KW-1185">Reference proteome</keyword>
<dbReference type="AlphaFoldDB" id="A0ABD6D2G9"/>
<feature type="region of interest" description="Disordered" evidence="1">
    <location>
        <begin position="304"/>
        <end position="883"/>
    </location>
</feature>
<gene>
    <name evidence="3" type="ORF">ACFSBJ_17020</name>
</gene>
<dbReference type="EMBL" id="JBHUDL010000032">
    <property type="protein sequence ID" value="MFD1635420.1"/>
    <property type="molecule type" value="Genomic_DNA"/>
</dbReference>
<feature type="compositionally biased region" description="Polar residues" evidence="1">
    <location>
        <begin position="449"/>
        <end position="460"/>
    </location>
</feature>
<comment type="caution">
    <text evidence="3">The sequence shown here is derived from an EMBL/GenBank/DDBJ whole genome shotgun (WGS) entry which is preliminary data.</text>
</comment>
<feature type="compositionally biased region" description="Basic and acidic residues" evidence="1">
    <location>
        <begin position="807"/>
        <end position="822"/>
    </location>
</feature>
<feature type="compositionally biased region" description="Acidic residues" evidence="1">
    <location>
        <begin position="488"/>
        <end position="499"/>
    </location>
</feature>
<feature type="compositionally biased region" description="Polar residues" evidence="1">
    <location>
        <begin position="354"/>
        <end position="380"/>
    </location>
</feature>
<feature type="compositionally biased region" description="Low complexity" evidence="1">
    <location>
        <begin position="307"/>
        <end position="353"/>
    </location>
</feature>
<evidence type="ECO:0000313" key="3">
    <source>
        <dbReference type="EMBL" id="MFD1635420.1"/>
    </source>
</evidence>
<dbReference type="PROSITE" id="PS50234">
    <property type="entry name" value="VWFA"/>
    <property type="match status" value="1"/>
</dbReference>